<reference evidence="2" key="1">
    <citation type="submission" date="2014-09" db="EMBL/GenBank/DDBJ databases">
        <authorList>
            <person name="Magalhaes I.L.F."/>
            <person name="Oliveira U."/>
            <person name="Santos F.R."/>
            <person name="Vidigal T.H.D.A."/>
            <person name="Brescovit A.D."/>
            <person name="Santos A.J."/>
        </authorList>
    </citation>
    <scope>NUCLEOTIDE SEQUENCE</scope>
    <source>
        <tissue evidence="2">Shoot tissue taken approximately 20 cm above the soil surface</tissue>
    </source>
</reference>
<evidence type="ECO:0000313" key="2">
    <source>
        <dbReference type="EMBL" id="JAD89386.1"/>
    </source>
</evidence>
<sequence>MASSSRMCPALAARSATAGRGGARRARRCDRLARKGVQRRHHLLDPAKG</sequence>
<reference evidence="2" key="2">
    <citation type="journal article" date="2015" name="Data Brief">
        <title>Shoot transcriptome of the giant reed, Arundo donax.</title>
        <authorList>
            <person name="Barrero R.A."/>
            <person name="Guerrero F.D."/>
            <person name="Moolhuijzen P."/>
            <person name="Goolsby J.A."/>
            <person name="Tidwell J."/>
            <person name="Bellgard S.E."/>
            <person name="Bellgard M.I."/>
        </authorList>
    </citation>
    <scope>NUCLEOTIDE SEQUENCE</scope>
    <source>
        <tissue evidence="2">Shoot tissue taken approximately 20 cm above the soil surface</tissue>
    </source>
</reference>
<proteinExistence type="predicted"/>
<evidence type="ECO:0000256" key="1">
    <source>
        <dbReference type="SAM" id="MobiDB-lite"/>
    </source>
</evidence>
<accession>A0A0A9DNJ8</accession>
<dbReference type="AlphaFoldDB" id="A0A0A9DNJ8"/>
<feature type="region of interest" description="Disordered" evidence="1">
    <location>
        <begin position="1"/>
        <end position="49"/>
    </location>
</feature>
<feature type="compositionally biased region" description="Basic residues" evidence="1">
    <location>
        <begin position="22"/>
        <end position="42"/>
    </location>
</feature>
<dbReference type="EMBL" id="GBRH01208509">
    <property type="protein sequence ID" value="JAD89386.1"/>
    <property type="molecule type" value="Transcribed_RNA"/>
</dbReference>
<protein>
    <submittedName>
        <fullName evidence="2">Uncharacterized protein</fullName>
    </submittedName>
</protein>
<organism evidence="2">
    <name type="scientific">Arundo donax</name>
    <name type="common">Giant reed</name>
    <name type="synonym">Donax arundinaceus</name>
    <dbReference type="NCBI Taxonomy" id="35708"/>
    <lineage>
        <taxon>Eukaryota</taxon>
        <taxon>Viridiplantae</taxon>
        <taxon>Streptophyta</taxon>
        <taxon>Embryophyta</taxon>
        <taxon>Tracheophyta</taxon>
        <taxon>Spermatophyta</taxon>
        <taxon>Magnoliopsida</taxon>
        <taxon>Liliopsida</taxon>
        <taxon>Poales</taxon>
        <taxon>Poaceae</taxon>
        <taxon>PACMAD clade</taxon>
        <taxon>Arundinoideae</taxon>
        <taxon>Arundineae</taxon>
        <taxon>Arundo</taxon>
    </lineage>
</organism>
<name>A0A0A9DNJ8_ARUDO</name>